<accession>A0AAE0MCN5</accession>
<feature type="transmembrane region" description="Helical" evidence="1">
    <location>
        <begin position="77"/>
        <end position="99"/>
    </location>
</feature>
<keyword evidence="1" id="KW-1133">Transmembrane helix</keyword>
<evidence type="ECO:0000313" key="2">
    <source>
        <dbReference type="EMBL" id="KAK3326868.1"/>
    </source>
</evidence>
<dbReference type="PANTHER" id="PTHR35394:SF5">
    <property type="entry name" value="DUF3176 DOMAIN-CONTAINING PROTEIN"/>
    <property type="match status" value="1"/>
</dbReference>
<dbReference type="AlphaFoldDB" id="A0AAE0MCN5"/>
<evidence type="ECO:0000313" key="3">
    <source>
        <dbReference type="Proteomes" id="UP001283341"/>
    </source>
</evidence>
<comment type="caution">
    <text evidence="2">The sequence shown here is derived from an EMBL/GenBank/DDBJ whole genome shotgun (WGS) entry which is preliminary data.</text>
</comment>
<sequence length="157" mass="17098">MIQTTFNISQPAIATIIYHVAKTSTLESMMTALTGSHDISASFEQVAKPLTFRMREASGVTVAGDAKQTIMFICVRWAFGIFPVVVFAVGLIFSLGSAWESHSLGLGALKTDSLATLLQRLDSDTRDMMKVTGLSPKELSVMLKDGDEESHLWAEEP</sequence>
<gene>
    <name evidence="2" type="ORF">B0H66DRAFT_530857</name>
</gene>
<keyword evidence="3" id="KW-1185">Reference proteome</keyword>
<keyword evidence="1" id="KW-0472">Membrane</keyword>
<reference evidence="2" key="2">
    <citation type="submission" date="2023-06" db="EMBL/GenBank/DDBJ databases">
        <authorList>
            <consortium name="Lawrence Berkeley National Laboratory"/>
            <person name="Haridas S."/>
            <person name="Hensen N."/>
            <person name="Bonometti L."/>
            <person name="Westerberg I."/>
            <person name="Brannstrom I.O."/>
            <person name="Guillou S."/>
            <person name="Cros-Aarteil S."/>
            <person name="Calhoun S."/>
            <person name="Kuo A."/>
            <person name="Mondo S."/>
            <person name="Pangilinan J."/>
            <person name="Riley R."/>
            <person name="Labutti K."/>
            <person name="Andreopoulos B."/>
            <person name="Lipzen A."/>
            <person name="Chen C."/>
            <person name="Yanf M."/>
            <person name="Daum C."/>
            <person name="Ng V."/>
            <person name="Clum A."/>
            <person name="Steindorff A."/>
            <person name="Ohm R."/>
            <person name="Martin F."/>
            <person name="Silar P."/>
            <person name="Natvig D."/>
            <person name="Lalanne C."/>
            <person name="Gautier V."/>
            <person name="Ament-Velasquez S.L."/>
            <person name="Kruys A."/>
            <person name="Hutchinson M.I."/>
            <person name="Powell A.J."/>
            <person name="Barry K."/>
            <person name="Miller A.N."/>
            <person name="Grigoriev I.V."/>
            <person name="Debuchy R."/>
            <person name="Gladieux P."/>
            <person name="Thoren M.H."/>
            <person name="Johannesson H."/>
        </authorList>
    </citation>
    <scope>NUCLEOTIDE SEQUENCE</scope>
    <source>
        <strain evidence="2">CBS 118394</strain>
    </source>
</reference>
<dbReference type="EMBL" id="JAUEDM010000002">
    <property type="protein sequence ID" value="KAK3326868.1"/>
    <property type="molecule type" value="Genomic_DNA"/>
</dbReference>
<proteinExistence type="predicted"/>
<organism evidence="2 3">
    <name type="scientific">Apodospora peruviana</name>
    <dbReference type="NCBI Taxonomy" id="516989"/>
    <lineage>
        <taxon>Eukaryota</taxon>
        <taxon>Fungi</taxon>
        <taxon>Dikarya</taxon>
        <taxon>Ascomycota</taxon>
        <taxon>Pezizomycotina</taxon>
        <taxon>Sordariomycetes</taxon>
        <taxon>Sordariomycetidae</taxon>
        <taxon>Sordariales</taxon>
        <taxon>Lasiosphaeriaceae</taxon>
        <taxon>Apodospora</taxon>
    </lineage>
</organism>
<keyword evidence="1" id="KW-0812">Transmembrane</keyword>
<reference evidence="2" key="1">
    <citation type="journal article" date="2023" name="Mol. Phylogenet. Evol.">
        <title>Genome-scale phylogeny and comparative genomics of the fungal order Sordariales.</title>
        <authorList>
            <person name="Hensen N."/>
            <person name="Bonometti L."/>
            <person name="Westerberg I."/>
            <person name="Brannstrom I.O."/>
            <person name="Guillou S."/>
            <person name="Cros-Aarteil S."/>
            <person name="Calhoun S."/>
            <person name="Haridas S."/>
            <person name="Kuo A."/>
            <person name="Mondo S."/>
            <person name="Pangilinan J."/>
            <person name="Riley R."/>
            <person name="LaButti K."/>
            <person name="Andreopoulos B."/>
            <person name="Lipzen A."/>
            <person name="Chen C."/>
            <person name="Yan M."/>
            <person name="Daum C."/>
            <person name="Ng V."/>
            <person name="Clum A."/>
            <person name="Steindorff A."/>
            <person name="Ohm R.A."/>
            <person name="Martin F."/>
            <person name="Silar P."/>
            <person name="Natvig D.O."/>
            <person name="Lalanne C."/>
            <person name="Gautier V."/>
            <person name="Ament-Velasquez S.L."/>
            <person name="Kruys A."/>
            <person name="Hutchinson M.I."/>
            <person name="Powell A.J."/>
            <person name="Barry K."/>
            <person name="Miller A.N."/>
            <person name="Grigoriev I.V."/>
            <person name="Debuchy R."/>
            <person name="Gladieux P."/>
            <person name="Hiltunen Thoren M."/>
            <person name="Johannesson H."/>
        </authorList>
    </citation>
    <scope>NUCLEOTIDE SEQUENCE</scope>
    <source>
        <strain evidence="2">CBS 118394</strain>
    </source>
</reference>
<name>A0AAE0MCN5_9PEZI</name>
<protein>
    <submittedName>
        <fullName evidence="2">Uncharacterized protein</fullName>
    </submittedName>
</protein>
<dbReference type="PANTHER" id="PTHR35394">
    <property type="entry name" value="DUF3176 DOMAIN-CONTAINING PROTEIN"/>
    <property type="match status" value="1"/>
</dbReference>
<evidence type="ECO:0000256" key="1">
    <source>
        <dbReference type="SAM" id="Phobius"/>
    </source>
</evidence>
<dbReference type="Proteomes" id="UP001283341">
    <property type="component" value="Unassembled WGS sequence"/>
</dbReference>